<feature type="transmembrane region" description="Helical" evidence="1">
    <location>
        <begin position="129"/>
        <end position="148"/>
    </location>
</feature>
<feature type="transmembrane region" description="Helical" evidence="1">
    <location>
        <begin position="103"/>
        <end position="123"/>
    </location>
</feature>
<organism evidence="2">
    <name type="scientific">Histophilus somni (strain 129Pt)</name>
    <name type="common">Haemophilus somnus</name>
    <dbReference type="NCBI Taxonomy" id="205914"/>
    <lineage>
        <taxon>Bacteria</taxon>
        <taxon>Pseudomonadati</taxon>
        <taxon>Pseudomonadota</taxon>
        <taxon>Gammaproteobacteria</taxon>
        <taxon>Pasteurellales</taxon>
        <taxon>Pasteurellaceae</taxon>
        <taxon>Histophilus</taxon>
    </lineage>
</organism>
<keyword evidence="1" id="KW-1133">Transmembrane helix</keyword>
<dbReference type="InterPro" id="IPR026268">
    <property type="entry name" value="RseC"/>
</dbReference>
<dbReference type="Pfam" id="PF04246">
    <property type="entry name" value="RseC_MucC"/>
    <property type="match status" value="1"/>
</dbReference>
<dbReference type="InterPro" id="IPR007359">
    <property type="entry name" value="SigmaE_reg_RseC_MucC"/>
</dbReference>
<dbReference type="PIRSF" id="PIRSF004923">
    <property type="entry name" value="RseC"/>
    <property type="match status" value="1"/>
</dbReference>
<dbReference type="eggNOG" id="COG3086">
    <property type="taxonomic scope" value="Bacteria"/>
</dbReference>
<evidence type="ECO:0000313" key="2">
    <source>
        <dbReference type="EMBL" id="ABI25876.1"/>
    </source>
</evidence>
<name>Q0I574_HISS1</name>
<gene>
    <name evidence="2" type="primary">rseC</name>
    <name evidence="2" type="ordered locus">HS_1608</name>
</gene>
<protein>
    <submittedName>
        <fullName evidence="2">Positive regulator of sigma(E), RseC/MucC</fullName>
    </submittedName>
</protein>
<keyword evidence="1" id="KW-0472">Membrane</keyword>
<proteinExistence type="predicted"/>
<evidence type="ECO:0000256" key="1">
    <source>
        <dbReference type="SAM" id="Phobius"/>
    </source>
</evidence>
<dbReference type="KEGG" id="hso:HS_1608"/>
<dbReference type="HOGENOM" id="CLU_124911_0_0_6"/>
<dbReference type="AlphaFoldDB" id="Q0I574"/>
<dbReference type="PANTHER" id="PTHR35867">
    <property type="entry name" value="PROTEIN RSEC"/>
    <property type="match status" value="1"/>
</dbReference>
<keyword evidence="1" id="KW-0812">Transmembrane</keyword>
<reference evidence="2" key="1">
    <citation type="submission" date="2006-08" db="EMBL/GenBank/DDBJ databases">
        <title>Complete genome sequence of Haemophilus somnus 129PT.</title>
        <authorList>
            <person name="Copeland A."/>
            <person name="Lucas S."/>
            <person name="Lapidus A."/>
            <person name="Barry K."/>
            <person name="Glavina del Rio T."/>
            <person name="Hammon N."/>
            <person name="Dalin E."/>
            <person name="Tice H."/>
            <person name="Pitluck S."/>
            <person name="Brettin T.S."/>
            <person name="Bruce D."/>
            <person name="Challacombe J.F."/>
            <person name="Chertkov O."/>
            <person name="Detter J.C."/>
            <person name="Gilna P."/>
            <person name="Han S."/>
            <person name="Misra M."/>
            <person name="Tapia R."/>
            <person name="Thayer N.N."/>
            <person name="Xie G."/>
            <person name="Inzana T.J."/>
            <person name="Duncan A.J."/>
            <person name="Siddaramppa S."/>
            <person name="Richardson P."/>
        </authorList>
    </citation>
    <scope>NUCLEOTIDE SEQUENCE</scope>
    <source>
        <strain evidence="2">129PT</strain>
    </source>
</reference>
<sequence length="167" mass="18724">MSVNFLSFPLNVLFKIFELNRFFMLTERAIVIAYHQGKATVKCQSKNACSQCTAKNTCGTSALSELTGKSPEHIFIVNSLIPLKIGQIVELGLQESSLISTALLLYIIPLMTLLSATLIANQIFSQELWGAIFILFCTALSFVLIHSYSKKWQHKKAFQPILLRIIQ</sequence>
<dbReference type="EMBL" id="CP000436">
    <property type="protein sequence ID" value="ABI25876.1"/>
    <property type="molecule type" value="Genomic_DNA"/>
</dbReference>
<accession>Q0I574</accession>
<dbReference type="PANTHER" id="PTHR35867:SF1">
    <property type="entry name" value="PROTEIN RSEC"/>
    <property type="match status" value="1"/>
</dbReference>